<evidence type="ECO:0000256" key="2">
    <source>
        <dbReference type="ARBA" id="ARBA00022737"/>
    </source>
</evidence>
<sequence length="162" mass="18012">MGNALNEDQVAEIKAFTREQVEEFKRVFSLFDKNGDGNITSSELGAVMKSLGQNPSETELQDIVNEGDTDADGAMDFPEFLYIMSQKSRNSDANLEAELKAAFAVFDKDNDGVISAKELREVMASIGEKLTDAEVEEVMREVDRDGNGSIDFEEFLQVLNRK</sequence>
<dbReference type="PANTHER" id="PTHR23048">
    <property type="entry name" value="MYOSIN LIGHT CHAIN 1, 3"/>
    <property type="match status" value="1"/>
</dbReference>
<dbReference type="AlphaFoldDB" id="A0A1L7XHK3"/>
<dbReference type="STRING" id="576137.A0A1L7XHK3"/>
<dbReference type="FunFam" id="1.10.238.10:FF:000001">
    <property type="entry name" value="Calmodulin 1"/>
    <property type="match status" value="1"/>
</dbReference>
<gene>
    <name evidence="5" type="ORF">PAC_14325</name>
</gene>
<feature type="domain" description="EF-hand" evidence="4">
    <location>
        <begin position="130"/>
        <end position="162"/>
    </location>
</feature>
<protein>
    <recommendedName>
        <fullName evidence="1">Calmodulin</fullName>
    </recommendedName>
</protein>
<dbReference type="PROSITE" id="PS00018">
    <property type="entry name" value="EF_HAND_1"/>
    <property type="match status" value="4"/>
</dbReference>
<evidence type="ECO:0000256" key="3">
    <source>
        <dbReference type="ARBA" id="ARBA00022837"/>
    </source>
</evidence>
<evidence type="ECO:0000313" key="6">
    <source>
        <dbReference type="Proteomes" id="UP000184330"/>
    </source>
</evidence>
<keyword evidence="3" id="KW-0106">Calcium</keyword>
<dbReference type="OrthoDB" id="343296at2759"/>
<feature type="domain" description="EF-hand" evidence="4">
    <location>
        <begin position="19"/>
        <end position="54"/>
    </location>
</feature>
<dbReference type="EMBL" id="FJOG01000026">
    <property type="protein sequence ID" value="CZR64427.1"/>
    <property type="molecule type" value="Genomic_DNA"/>
</dbReference>
<dbReference type="GO" id="GO:0016460">
    <property type="term" value="C:myosin II complex"/>
    <property type="evidence" value="ECO:0007669"/>
    <property type="project" value="TreeGrafter"/>
</dbReference>
<proteinExistence type="predicted"/>
<accession>A0A1L7XHK3</accession>
<keyword evidence="6" id="KW-1185">Reference proteome</keyword>
<reference evidence="5 6" key="1">
    <citation type="submission" date="2016-03" db="EMBL/GenBank/DDBJ databases">
        <authorList>
            <person name="Ploux O."/>
        </authorList>
    </citation>
    <scope>NUCLEOTIDE SEQUENCE [LARGE SCALE GENOMIC DNA]</scope>
    <source>
        <strain evidence="5 6">UAMH 11012</strain>
    </source>
</reference>
<keyword evidence="2" id="KW-0677">Repeat</keyword>
<dbReference type="PANTHER" id="PTHR23048:SF0">
    <property type="entry name" value="CALMODULIN LIKE 3"/>
    <property type="match status" value="1"/>
</dbReference>
<name>A0A1L7XHK3_9HELO</name>
<dbReference type="InterPro" id="IPR011992">
    <property type="entry name" value="EF-hand-dom_pair"/>
</dbReference>
<evidence type="ECO:0000256" key="1">
    <source>
        <dbReference type="ARBA" id="ARBA00020786"/>
    </source>
</evidence>
<dbReference type="GO" id="GO:0005509">
    <property type="term" value="F:calcium ion binding"/>
    <property type="evidence" value="ECO:0007669"/>
    <property type="project" value="InterPro"/>
</dbReference>
<dbReference type="SMART" id="SM00054">
    <property type="entry name" value="EFh"/>
    <property type="match status" value="4"/>
</dbReference>
<feature type="domain" description="EF-hand" evidence="4">
    <location>
        <begin position="55"/>
        <end position="90"/>
    </location>
</feature>
<evidence type="ECO:0000259" key="4">
    <source>
        <dbReference type="PROSITE" id="PS50222"/>
    </source>
</evidence>
<dbReference type="InterPro" id="IPR002048">
    <property type="entry name" value="EF_hand_dom"/>
</dbReference>
<dbReference type="Pfam" id="PF13499">
    <property type="entry name" value="EF-hand_7"/>
    <property type="match status" value="2"/>
</dbReference>
<dbReference type="Gene3D" id="1.10.238.10">
    <property type="entry name" value="EF-hand"/>
    <property type="match status" value="2"/>
</dbReference>
<dbReference type="PROSITE" id="PS50222">
    <property type="entry name" value="EF_HAND_2"/>
    <property type="match status" value="4"/>
</dbReference>
<dbReference type="InterPro" id="IPR050230">
    <property type="entry name" value="CALM/Myosin/TropC-like"/>
</dbReference>
<feature type="domain" description="EF-hand" evidence="4">
    <location>
        <begin position="94"/>
        <end position="129"/>
    </location>
</feature>
<dbReference type="InterPro" id="IPR018247">
    <property type="entry name" value="EF_Hand_1_Ca_BS"/>
</dbReference>
<dbReference type="CDD" id="cd00051">
    <property type="entry name" value="EFh"/>
    <property type="match status" value="2"/>
</dbReference>
<dbReference type="Proteomes" id="UP000184330">
    <property type="component" value="Unassembled WGS sequence"/>
</dbReference>
<organism evidence="5 6">
    <name type="scientific">Phialocephala subalpina</name>
    <dbReference type="NCBI Taxonomy" id="576137"/>
    <lineage>
        <taxon>Eukaryota</taxon>
        <taxon>Fungi</taxon>
        <taxon>Dikarya</taxon>
        <taxon>Ascomycota</taxon>
        <taxon>Pezizomycotina</taxon>
        <taxon>Leotiomycetes</taxon>
        <taxon>Helotiales</taxon>
        <taxon>Mollisiaceae</taxon>
        <taxon>Phialocephala</taxon>
        <taxon>Phialocephala fortinii species complex</taxon>
    </lineage>
</organism>
<evidence type="ECO:0000313" key="5">
    <source>
        <dbReference type="EMBL" id="CZR64427.1"/>
    </source>
</evidence>
<dbReference type="SUPFAM" id="SSF47473">
    <property type="entry name" value="EF-hand"/>
    <property type="match status" value="1"/>
</dbReference>